<feature type="domain" description="VTT" evidence="8">
    <location>
        <begin position="40"/>
        <end position="161"/>
    </location>
</feature>
<dbReference type="InterPro" id="IPR032818">
    <property type="entry name" value="DedA-like"/>
</dbReference>
<evidence type="ECO:0000256" key="3">
    <source>
        <dbReference type="ARBA" id="ARBA00022475"/>
    </source>
</evidence>
<keyword evidence="10" id="KW-1185">Reference proteome</keyword>
<dbReference type="EMBL" id="CP116347">
    <property type="protein sequence ID" value="WCE15082.1"/>
    <property type="molecule type" value="Genomic_DNA"/>
</dbReference>
<dbReference type="AlphaFoldDB" id="A0AAX3LFN8"/>
<reference evidence="9 10" key="1">
    <citation type="submission" date="2023-01" db="EMBL/GenBank/DDBJ databases">
        <title>Genome sequence resource and annotation of Enterobacter ludwigii, an economically important pathogen of seedling wilt with strawberry.</title>
        <authorList>
            <person name="Xie Y."/>
        </authorList>
    </citation>
    <scope>NUCLEOTIDE SEQUENCE [LARGE SCALE GENOMIC DNA]</scope>
    <source>
        <strain evidence="9 10">CM-TZ4</strain>
    </source>
</reference>
<dbReference type="RefSeq" id="WP_059305466.1">
    <property type="nucleotide sequence ID" value="NZ_CP076536.1"/>
</dbReference>
<sequence>MTWFDNLLNHFALYPTHLFALLFVIALSKSTVLVSSVLPPASVMLLAGITVSQTSLHPGLTWLAVAAGATTGSVLNYHIGQLMGHTRLVTRFTSRQAEKFLRVQHQLQKNGVLVLFTARFLAVLRYIVPLAAGMLRLNAAKVYAVSLISAVVWAALYVGIVTGISAF</sequence>
<keyword evidence="6 7" id="KW-0472">Membrane</keyword>
<evidence type="ECO:0000259" key="8">
    <source>
        <dbReference type="Pfam" id="PF09335"/>
    </source>
</evidence>
<evidence type="ECO:0000256" key="7">
    <source>
        <dbReference type="RuleBase" id="RU367016"/>
    </source>
</evidence>
<keyword evidence="4 7" id="KW-0812">Transmembrane</keyword>
<proteinExistence type="inferred from homology"/>
<feature type="transmembrane region" description="Helical" evidence="7">
    <location>
        <begin position="59"/>
        <end position="79"/>
    </location>
</feature>
<feature type="transmembrane region" description="Helical" evidence="7">
    <location>
        <begin position="20"/>
        <end position="47"/>
    </location>
</feature>
<dbReference type="Pfam" id="PF09335">
    <property type="entry name" value="VTT_dom"/>
    <property type="match status" value="1"/>
</dbReference>
<gene>
    <name evidence="9" type="ORF">PHA72_09555</name>
</gene>
<feature type="transmembrane region" description="Helical" evidence="7">
    <location>
        <begin position="142"/>
        <end position="164"/>
    </location>
</feature>
<evidence type="ECO:0000256" key="2">
    <source>
        <dbReference type="ARBA" id="ARBA00010792"/>
    </source>
</evidence>
<dbReference type="Proteomes" id="UP001210538">
    <property type="component" value="Chromosome"/>
</dbReference>
<dbReference type="PANTHER" id="PTHR30353:SF15">
    <property type="entry name" value="INNER MEMBRANE PROTEIN YABI"/>
    <property type="match status" value="1"/>
</dbReference>
<organism evidence="9 10">
    <name type="scientific">Enterobacter ludwigii</name>
    <dbReference type="NCBI Taxonomy" id="299767"/>
    <lineage>
        <taxon>Bacteria</taxon>
        <taxon>Pseudomonadati</taxon>
        <taxon>Pseudomonadota</taxon>
        <taxon>Gammaproteobacteria</taxon>
        <taxon>Enterobacterales</taxon>
        <taxon>Enterobacteriaceae</taxon>
        <taxon>Enterobacter</taxon>
        <taxon>Enterobacter cloacae complex</taxon>
    </lineage>
</organism>
<evidence type="ECO:0000256" key="5">
    <source>
        <dbReference type="ARBA" id="ARBA00022989"/>
    </source>
</evidence>
<accession>A0AAX3LFN8</accession>
<name>A0AAX3LFN8_9ENTR</name>
<dbReference type="GO" id="GO:0005886">
    <property type="term" value="C:plasma membrane"/>
    <property type="evidence" value="ECO:0007669"/>
    <property type="project" value="UniProtKB-SubCell"/>
</dbReference>
<keyword evidence="5 7" id="KW-1133">Transmembrane helix</keyword>
<dbReference type="PANTHER" id="PTHR30353">
    <property type="entry name" value="INNER MEMBRANE PROTEIN DEDA-RELATED"/>
    <property type="match status" value="1"/>
</dbReference>
<comment type="subcellular location">
    <subcellularLocation>
        <location evidence="7">Cell inner membrane</location>
        <topology evidence="7">Multi-pass membrane protein</topology>
    </subcellularLocation>
    <subcellularLocation>
        <location evidence="1">Cell membrane</location>
        <topology evidence="1">Multi-pass membrane protein</topology>
    </subcellularLocation>
</comment>
<evidence type="ECO:0000313" key="10">
    <source>
        <dbReference type="Proteomes" id="UP001210538"/>
    </source>
</evidence>
<evidence type="ECO:0000256" key="1">
    <source>
        <dbReference type="ARBA" id="ARBA00004651"/>
    </source>
</evidence>
<evidence type="ECO:0000256" key="4">
    <source>
        <dbReference type="ARBA" id="ARBA00022692"/>
    </source>
</evidence>
<keyword evidence="3" id="KW-1003">Cell membrane</keyword>
<evidence type="ECO:0000256" key="6">
    <source>
        <dbReference type="ARBA" id="ARBA00023136"/>
    </source>
</evidence>
<comment type="similarity">
    <text evidence="2 7">Belongs to the DedA family.</text>
</comment>
<feature type="transmembrane region" description="Helical" evidence="7">
    <location>
        <begin position="112"/>
        <end position="135"/>
    </location>
</feature>
<evidence type="ECO:0000313" key="9">
    <source>
        <dbReference type="EMBL" id="WCE15082.1"/>
    </source>
</evidence>
<dbReference type="InterPro" id="IPR032816">
    <property type="entry name" value="VTT_dom"/>
</dbReference>
<protein>
    <submittedName>
        <fullName evidence="9">DedA family protein</fullName>
    </submittedName>
</protein>
<keyword evidence="7" id="KW-0997">Cell inner membrane</keyword>